<protein>
    <submittedName>
        <fullName evidence="1">Uncharacterized protein</fullName>
    </submittedName>
</protein>
<reference evidence="1" key="1">
    <citation type="submission" date="2022-07" db="EMBL/GenBank/DDBJ databases">
        <title>Phylogenomic reconstructions and comparative analyses of Kickxellomycotina fungi.</title>
        <authorList>
            <person name="Reynolds N.K."/>
            <person name="Stajich J.E."/>
            <person name="Barry K."/>
            <person name="Grigoriev I.V."/>
            <person name="Crous P."/>
            <person name="Smith M.E."/>
        </authorList>
    </citation>
    <scope>NUCLEOTIDE SEQUENCE</scope>
    <source>
        <strain evidence="1">NRRL 5244</strain>
    </source>
</reference>
<proteinExistence type="predicted"/>
<evidence type="ECO:0000313" key="2">
    <source>
        <dbReference type="Proteomes" id="UP001150603"/>
    </source>
</evidence>
<comment type="caution">
    <text evidence="1">The sequence shown here is derived from an EMBL/GenBank/DDBJ whole genome shotgun (WGS) entry which is preliminary data.</text>
</comment>
<organism evidence="1 2">
    <name type="scientific">Linderina macrospora</name>
    <dbReference type="NCBI Taxonomy" id="4868"/>
    <lineage>
        <taxon>Eukaryota</taxon>
        <taxon>Fungi</taxon>
        <taxon>Fungi incertae sedis</taxon>
        <taxon>Zoopagomycota</taxon>
        <taxon>Kickxellomycotina</taxon>
        <taxon>Kickxellomycetes</taxon>
        <taxon>Kickxellales</taxon>
        <taxon>Kickxellaceae</taxon>
        <taxon>Linderina</taxon>
    </lineage>
</organism>
<dbReference type="Proteomes" id="UP001150603">
    <property type="component" value="Unassembled WGS sequence"/>
</dbReference>
<sequence length="326" mass="35466">MNSKVSAILALAASTLVVAAPAQAKSSFVVFGDSLSDNGNTGRLLNSNEYWNGRFTNSYVWSEYTADILEMNLANYAYGSASSSNTFSPSTENGTVIPSLSDQVSLYLSANPNPSKEALGSSIISVLIGSNDIATHLPAIIGFKENFLTFSSTLGKQVAKGIQPLVDAGYKNIFVWNMPPIDRTPQVIESGFQLVMKPAVSWVNLQLKRALKSMDSTNVRILDLHKLVSTAMDQRFAATVNVTNISTECYRRNGTSMGPLSVCGDADSHFFYDNKHPASRVHYTWGVMAAAMVRNPDLPINVDKMLELTNKYEIGKSSSVRNILVD</sequence>
<accession>A0ACC1JBU0</accession>
<name>A0ACC1JBU0_9FUNG</name>
<dbReference type="EMBL" id="JANBPW010001125">
    <property type="protein sequence ID" value="KAJ1946005.1"/>
    <property type="molecule type" value="Genomic_DNA"/>
</dbReference>
<keyword evidence="2" id="KW-1185">Reference proteome</keyword>
<gene>
    <name evidence="1" type="ORF">FBU59_002148</name>
</gene>
<evidence type="ECO:0000313" key="1">
    <source>
        <dbReference type="EMBL" id="KAJ1946005.1"/>
    </source>
</evidence>